<comment type="caution">
    <text evidence="1">The sequence shown here is derived from an EMBL/GenBank/DDBJ whole genome shotgun (WGS) entry which is preliminary data.</text>
</comment>
<keyword evidence="1" id="KW-0547">Nucleotide-binding</keyword>
<dbReference type="SUPFAM" id="SSF89550">
    <property type="entry name" value="PHP domain-like"/>
    <property type="match status" value="1"/>
</dbReference>
<sequence>MKIVADLHLHSRFSRATSKNMRIPEMARMAKLKGIGLLGTADFTHPGWLDELNRHLIEAGPGIYEYDGIKFILTAEVSGIYTRKGTLHRIHNVIFAPSFDDVEKISKFLGRFGSLTSDGRPTLGLDSEAMLEGVLSISPDSFIVPAHIWTPWFSLFGSKSGFDSLEECFGRYSKEIFAAETGLSSDPAMNWRLSALDRITLISNSDAHSPARMGREANIFDIEPSFYELKDSLKQKDPKRMLGTIEFFPQEGKYHYDGHRNCNIRLAPGESIGGKNICPRCGKPLTLGVLHRVEELADRPEGFHPTGALPYYSIIPLAELIGEAKGIGRDTAGVGHVYERVCQELDGEFNALLWADTEEIARVAGREIAQGIARMRKGQVKVEEGYDGVFGTVSVFSREEEAEKKDEDEKDHEQLSLF</sequence>
<keyword evidence="1" id="KW-0347">Helicase</keyword>
<name>A0A532V2B9_UNCT6</name>
<evidence type="ECO:0000313" key="1">
    <source>
        <dbReference type="EMBL" id="TKJ41374.1"/>
    </source>
</evidence>
<dbReference type="PANTHER" id="PTHR40084:SF1">
    <property type="entry name" value="PHOSPHOTRANSFERASE"/>
    <property type="match status" value="1"/>
</dbReference>
<dbReference type="GO" id="GO:0004386">
    <property type="term" value="F:helicase activity"/>
    <property type="evidence" value="ECO:0007669"/>
    <property type="project" value="UniProtKB-KW"/>
</dbReference>
<dbReference type="PANTHER" id="PTHR40084">
    <property type="entry name" value="PHOSPHOHYDROLASE, PHP FAMILY"/>
    <property type="match status" value="1"/>
</dbReference>
<dbReference type="InterPro" id="IPR016195">
    <property type="entry name" value="Pol/histidinol_Pase-like"/>
</dbReference>
<dbReference type="CDD" id="cd19067">
    <property type="entry name" value="PfuEndoQ-like"/>
    <property type="match status" value="1"/>
</dbReference>
<dbReference type="Gene3D" id="3.20.20.140">
    <property type="entry name" value="Metal-dependent hydrolases"/>
    <property type="match status" value="1"/>
</dbReference>
<dbReference type="Proteomes" id="UP000317778">
    <property type="component" value="Unassembled WGS sequence"/>
</dbReference>
<organism evidence="1 2">
    <name type="scientific">candidate division TA06 bacterium B3_TA06</name>
    <dbReference type="NCBI Taxonomy" id="2012487"/>
    <lineage>
        <taxon>Bacteria</taxon>
        <taxon>Bacteria division TA06</taxon>
    </lineage>
</organism>
<dbReference type="AlphaFoldDB" id="A0A532V2B9"/>
<protein>
    <submittedName>
        <fullName evidence="1">DNA helicase UvrD</fullName>
    </submittedName>
</protein>
<dbReference type="EMBL" id="NJBO01000014">
    <property type="protein sequence ID" value="TKJ41374.1"/>
    <property type="molecule type" value="Genomic_DNA"/>
</dbReference>
<gene>
    <name evidence="1" type="ORF">CEE36_08650</name>
</gene>
<keyword evidence="1" id="KW-0067">ATP-binding</keyword>
<keyword evidence="1" id="KW-0378">Hydrolase</keyword>
<evidence type="ECO:0000313" key="2">
    <source>
        <dbReference type="Proteomes" id="UP000317778"/>
    </source>
</evidence>
<reference evidence="1 2" key="1">
    <citation type="submission" date="2017-06" db="EMBL/GenBank/DDBJ databases">
        <title>Novel microbial phyla capable of carbon fixation and sulfur reduction in deep-sea sediments.</title>
        <authorList>
            <person name="Huang J."/>
            <person name="Baker B."/>
            <person name="Wang Y."/>
        </authorList>
    </citation>
    <scope>NUCLEOTIDE SEQUENCE [LARGE SCALE GENOMIC DNA]</scope>
    <source>
        <strain evidence="1">B3_TA06</strain>
    </source>
</reference>
<proteinExistence type="predicted"/>
<accession>A0A532V2B9</accession>